<dbReference type="AlphaFoldDB" id="A0A6P6J3Y0"/>
<name>A0A6P6J3Y0_CARAU</name>
<dbReference type="OrthoDB" id="1100386at2759"/>
<dbReference type="PROSITE" id="PS50228">
    <property type="entry name" value="SUEL_LECTIN"/>
    <property type="match status" value="4"/>
</dbReference>
<protein>
    <submittedName>
        <fullName evidence="7">Rhamnose-binding lectin-like</fullName>
    </submittedName>
</protein>
<keyword evidence="4" id="KW-0732">Signal</keyword>
<dbReference type="GO" id="GO:0030246">
    <property type="term" value="F:carbohydrate binding"/>
    <property type="evidence" value="ECO:0007669"/>
    <property type="project" value="UniProtKB-KW"/>
</dbReference>
<dbReference type="CDD" id="cd22827">
    <property type="entry name" value="Gal_Rha_Lectin_SUL-I-like"/>
    <property type="match status" value="1"/>
</dbReference>
<feature type="domain" description="SUEL-type lectin" evidence="5">
    <location>
        <begin position="344"/>
        <end position="434"/>
    </location>
</feature>
<keyword evidence="2" id="KW-0430">Lectin</keyword>
<evidence type="ECO:0000313" key="6">
    <source>
        <dbReference type="Proteomes" id="UP000515129"/>
    </source>
</evidence>
<keyword evidence="1" id="KW-0348">Hemagglutinin</keyword>
<dbReference type="InterPro" id="IPR043159">
    <property type="entry name" value="Lectin_gal-bd_sf"/>
</dbReference>
<dbReference type="FunFam" id="2.60.120.740:FF:000003">
    <property type="entry name" value="Protein eva-1 homolog C"/>
    <property type="match status" value="2"/>
</dbReference>
<feature type="domain" description="SUEL-type lectin" evidence="5">
    <location>
        <begin position="38"/>
        <end position="128"/>
    </location>
</feature>
<gene>
    <name evidence="7" type="primary">LOC113040882</name>
</gene>
<feature type="domain" description="SUEL-type lectin" evidence="5">
    <location>
        <begin position="441"/>
        <end position="526"/>
    </location>
</feature>
<evidence type="ECO:0000256" key="1">
    <source>
        <dbReference type="ARBA" id="ARBA00022546"/>
    </source>
</evidence>
<dbReference type="PANTHER" id="PTHR46780">
    <property type="entry name" value="PROTEIN EVA-1"/>
    <property type="match status" value="1"/>
</dbReference>
<accession>A0A6P6J3Y0</accession>
<feature type="chain" id="PRO_5028340952" evidence="4">
    <location>
        <begin position="30"/>
        <end position="528"/>
    </location>
</feature>
<dbReference type="RefSeq" id="XP_026054866.1">
    <property type="nucleotide sequence ID" value="XM_026199081.1"/>
</dbReference>
<evidence type="ECO:0000256" key="2">
    <source>
        <dbReference type="ARBA" id="ARBA00022734"/>
    </source>
</evidence>
<dbReference type="GeneID" id="113040882"/>
<dbReference type="Gene3D" id="2.60.120.740">
    <property type="match status" value="4"/>
</dbReference>
<evidence type="ECO:0000256" key="3">
    <source>
        <dbReference type="ARBA" id="ARBA00022737"/>
    </source>
</evidence>
<keyword evidence="6" id="KW-1185">Reference proteome</keyword>
<dbReference type="Proteomes" id="UP000515129">
    <property type="component" value="Chromosome 23"/>
</dbReference>
<dbReference type="KEGG" id="caua:113040882"/>
<sequence>MFPSTMLVQKLSGVTLLLLLCQHACFLSACDDAKQSVTCEGDSASLSCGSGFINVLCANYGRTDGETCSAGKPPGQLSNVHCSSETSLQTMATRCNGRESCSVPAVNSVFNDPCFGTYKYLDVAYECLQSKQHITCEGFRGDITCEEGVISVHYANYGRRNLATCPHELATTAHCYSNRTDRMRSRCNGKKSCHVLASNSEFSDPCVGVYKYLEVTYCCVGPEAPACQPFGPWGQLGKEWFTRKPLSPAGGPRTMGMQSQGGSQSMVGITRLLVILEKDSRIKLDLPNGIPSSVDELSTDDFLFVHMYQSTMLMQKLSGVTLLLLLCQHASFLSASENAKQSVTCEGDSASLSCESGYINVLGANYGRTDGKTCSDGKPPGKLSNVKCSSKTTLKKMTVRCNGRQSCSVSAVDSVFSDPCKGTYKYLQVSYECLPIKKRITCEGSKNNITCEKGVISVHYANYGRRNLATCLNGLATNPDCYFDQTARFSSRCNGKKSCLLEASSLVLSDPCKGVYKYLEVTFSCKIA</sequence>
<dbReference type="CDD" id="cd22836">
    <property type="entry name" value="Gal_Rha_Lectin_RBL_rpt2"/>
    <property type="match status" value="1"/>
</dbReference>
<keyword evidence="3" id="KW-0677">Repeat</keyword>
<proteinExistence type="predicted"/>
<organism evidence="6 7">
    <name type="scientific">Carassius auratus</name>
    <name type="common">Goldfish</name>
    <dbReference type="NCBI Taxonomy" id="7957"/>
    <lineage>
        <taxon>Eukaryota</taxon>
        <taxon>Metazoa</taxon>
        <taxon>Chordata</taxon>
        <taxon>Craniata</taxon>
        <taxon>Vertebrata</taxon>
        <taxon>Euteleostomi</taxon>
        <taxon>Actinopterygii</taxon>
        <taxon>Neopterygii</taxon>
        <taxon>Teleostei</taxon>
        <taxon>Ostariophysi</taxon>
        <taxon>Cypriniformes</taxon>
        <taxon>Cyprinidae</taxon>
        <taxon>Cyprininae</taxon>
        <taxon>Carassius</taxon>
    </lineage>
</organism>
<evidence type="ECO:0000259" key="5">
    <source>
        <dbReference type="PROSITE" id="PS50228"/>
    </source>
</evidence>
<dbReference type="InterPro" id="IPR000922">
    <property type="entry name" value="Lectin_gal-bd_dom"/>
</dbReference>
<evidence type="ECO:0000313" key="7">
    <source>
        <dbReference type="RefSeq" id="XP_026054866.1"/>
    </source>
</evidence>
<feature type="domain" description="SUEL-type lectin" evidence="5">
    <location>
        <begin position="135"/>
        <end position="220"/>
    </location>
</feature>
<feature type="signal peptide" evidence="4">
    <location>
        <begin position="1"/>
        <end position="29"/>
    </location>
</feature>
<dbReference type="Pfam" id="PF02140">
    <property type="entry name" value="SUEL_Lectin"/>
    <property type="match status" value="4"/>
</dbReference>
<evidence type="ECO:0000256" key="4">
    <source>
        <dbReference type="SAM" id="SignalP"/>
    </source>
</evidence>
<reference evidence="7" key="1">
    <citation type="submission" date="2025-08" db="UniProtKB">
        <authorList>
            <consortium name="RefSeq"/>
        </authorList>
    </citation>
    <scope>IDENTIFICATION</scope>
    <source>
        <strain evidence="7">Wakin</strain>
        <tissue evidence="7">Muscle</tissue>
    </source>
</reference>